<evidence type="ECO:0000256" key="13">
    <source>
        <dbReference type="ARBA" id="ARBA00023128"/>
    </source>
</evidence>
<dbReference type="FunFam" id="3.30.830.10:FF:000009">
    <property type="entry name" value="Presequence protease, mitochondrial"/>
    <property type="match status" value="1"/>
</dbReference>
<dbReference type="Gene3D" id="3.30.830.10">
    <property type="entry name" value="Metalloenzyme, LuxS/M16 peptidase-like"/>
    <property type="match status" value="4"/>
</dbReference>
<dbReference type="GO" id="GO:0005759">
    <property type="term" value="C:mitochondrial matrix"/>
    <property type="evidence" value="ECO:0007669"/>
    <property type="project" value="UniProtKB-SubCell"/>
</dbReference>
<evidence type="ECO:0000256" key="15">
    <source>
        <dbReference type="ARBA" id="ARBA00045897"/>
    </source>
</evidence>
<dbReference type="Pfam" id="PF05193">
    <property type="entry name" value="Peptidase_M16_C"/>
    <property type="match status" value="1"/>
</dbReference>
<evidence type="ECO:0000256" key="2">
    <source>
        <dbReference type="ARBA" id="ARBA00004305"/>
    </source>
</evidence>
<dbReference type="SUPFAM" id="SSF63411">
    <property type="entry name" value="LuxS/MPP-like metallohydrolase"/>
    <property type="match status" value="4"/>
</dbReference>
<evidence type="ECO:0000259" key="16">
    <source>
        <dbReference type="SMART" id="SM01264"/>
    </source>
</evidence>
<evidence type="ECO:0000313" key="18">
    <source>
        <dbReference type="Proteomes" id="UP000789570"/>
    </source>
</evidence>
<dbReference type="Pfam" id="PF22516">
    <property type="entry name" value="PreP_C"/>
    <property type="match status" value="1"/>
</dbReference>
<evidence type="ECO:0000256" key="7">
    <source>
        <dbReference type="ARBA" id="ARBA00022670"/>
    </source>
</evidence>
<dbReference type="FunFam" id="3.30.830.10:FF:000013">
    <property type="entry name" value="Mitochondrial presequence protease"/>
    <property type="match status" value="1"/>
</dbReference>
<keyword evidence="9" id="KW-0378">Hydrolase</keyword>
<name>A0A9N8W4M4_9GLOM</name>
<keyword evidence="18" id="KW-1185">Reference proteome</keyword>
<dbReference type="Proteomes" id="UP000789570">
    <property type="component" value="Unassembled WGS sequence"/>
</dbReference>
<protein>
    <recommendedName>
        <fullName evidence="6">Presequence protease, mitochondrial</fullName>
    </recommendedName>
    <alternativeName>
        <fullName evidence="14">Pitrilysin metalloproteinase</fullName>
    </alternativeName>
</protein>
<comment type="subunit">
    <text evidence="5">Monomer and homodimer; homodimerization is induced by binding of the substrate.</text>
</comment>
<evidence type="ECO:0000256" key="14">
    <source>
        <dbReference type="ARBA" id="ARBA00034552"/>
    </source>
</evidence>
<evidence type="ECO:0000256" key="11">
    <source>
        <dbReference type="ARBA" id="ARBA00022946"/>
    </source>
</evidence>
<sequence>MNSLFIRRNFQKLQPYNNKTLSIICKKSYSSIVEVKPNDRIYGFRVEQTRHIPELELTATQLIHEVTGASHLHIARNDNNNVFGVGFSTPPTNNSGTPHILEHTTLCGSKKFPVRDPFFKMLNRSLANFMNAMTAKDYTIYPFATTHKLDFENLRDVYMDATFHPYLRELDFKQEGWRLEHQQPNDKSTPLQFKGVVYNEMKGQMSDAGYLFYTRVQENMFPGTTYGADSGGDPKYITDLTYQELLQFHKTHYHPSNAKFYTYGDFPLRDHLIAIDNKIRDFEKFNPDEGVKVVNPFESPRRDNFETFALKIFGYLLLDGHASPMYKALIDTNIGSDFSENTGYDPSTRISCMSIGLQGMKEKDVPLAEEVISKVLEDIHRDGFDPKRIEAAIHRTELSIKHKVSSFGLGLMHLISSGWFNGCNPAEILEINKNIEMLKEKLRTGPFFQNLVSKYFLNNPHTLISIMLPDQSYTENLSREEQSRLLAKTSKLSPGEKEEIYEQSIQLLKKQEEKEDLSILPSLHIQDINKQMKTFELRFSDMNGCPVQWRNTSTNGITYFKAISKIEGLKEDLRIYLPLFAQALTSLGTKTRSMADIDDDIRLYTGGISTSTFLSTNHSDLNIYEDGLVIASHSLDRNTDQMYDIMKQLICETNFDNVDKLRTIIFANATNMMNSVVEHGHQYASTFAASRLTPAVNKAETYGGMTQLHFMNKLAGTEDFDTIIQKLKEIAENVFSKESLKVAITCGSETINNNENALKKFLNELPQKNLSKVAEQSAFRSTHEKAFFPMPFAVNFCAKAFKSVPYTHPDGAKLQILSSLMGTHYLHREIREKNGAYGGGARYNATTGIFSFYSYRDPKTLETLKIYKDSIKWVEERRFTQQEIDEAKLSIFQHVDAPTSVFEEGMIYFTEKITDEQRQKRREQLLAVTEDDVKEVAKVYLEGQENAIAIIGEGKPEILNDKEWKVYQ</sequence>
<keyword evidence="13" id="KW-0496">Mitochondrion</keyword>
<dbReference type="InterPro" id="IPR007863">
    <property type="entry name" value="Peptidase_M16_C"/>
</dbReference>
<dbReference type="Pfam" id="PF00675">
    <property type="entry name" value="Peptidase_M16"/>
    <property type="match status" value="1"/>
</dbReference>
<dbReference type="InterPro" id="IPR055130">
    <property type="entry name" value="PreP_C"/>
</dbReference>
<dbReference type="PANTHER" id="PTHR43016:SF13">
    <property type="entry name" value="PRESEQUENCE PROTEASE, MITOCHONDRIAL"/>
    <property type="match status" value="1"/>
</dbReference>
<evidence type="ECO:0000313" key="17">
    <source>
        <dbReference type="EMBL" id="CAG8474858.1"/>
    </source>
</evidence>
<dbReference type="SMART" id="SM01264">
    <property type="entry name" value="M16C_associated"/>
    <property type="match status" value="1"/>
</dbReference>
<gene>
    <name evidence="17" type="ORF">FCALED_LOCUS2414</name>
</gene>
<dbReference type="EMBL" id="CAJVPQ010000363">
    <property type="protein sequence ID" value="CAG8474858.1"/>
    <property type="molecule type" value="Genomic_DNA"/>
</dbReference>
<comment type="subcellular location">
    <subcellularLocation>
        <location evidence="3">Mitochondrion intermembrane space</location>
    </subcellularLocation>
    <subcellularLocation>
        <location evidence="2">Mitochondrion matrix</location>
    </subcellularLocation>
</comment>
<dbReference type="OrthoDB" id="10250783at2759"/>
<dbReference type="InterPro" id="IPR011249">
    <property type="entry name" value="Metalloenz_LuxS/M16"/>
</dbReference>
<dbReference type="InterPro" id="IPR013578">
    <property type="entry name" value="Peptidase_M16C_assoc"/>
</dbReference>
<comment type="caution">
    <text evidence="17">The sequence shown here is derived from an EMBL/GenBank/DDBJ whole genome shotgun (WGS) entry which is preliminary data.</text>
</comment>
<evidence type="ECO:0000256" key="5">
    <source>
        <dbReference type="ARBA" id="ARBA00011853"/>
    </source>
</evidence>
<dbReference type="InterPro" id="IPR011765">
    <property type="entry name" value="Pept_M16_N"/>
</dbReference>
<feature type="domain" description="Peptidase M16C associated" evidence="16">
    <location>
        <begin position="467"/>
        <end position="714"/>
    </location>
</feature>
<reference evidence="17" key="1">
    <citation type="submission" date="2021-06" db="EMBL/GenBank/DDBJ databases">
        <authorList>
            <person name="Kallberg Y."/>
            <person name="Tangrot J."/>
            <person name="Rosling A."/>
        </authorList>
    </citation>
    <scope>NUCLEOTIDE SEQUENCE</scope>
    <source>
        <strain evidence="17">UK204</strain>
    </source>
</reference>
<evidence type="ECO:0000256" key="4">
    <source>
        <dbReference type="ARBA" id="ARBA00007575"/>
    </source>
</evidence>
<comment type="similarity">
    <text evidence="4">Belongs to the peptidase M16 family. PreP subfamily.</text>
</comment>
<dbReference type="GO" id="GO:0016485">
    <property type="term" value="P:protein processing"/>
    <property type="evidence" value="ECO:0007669"/>
    <property type="project" value="TreeGrafter"/>
</dbReference>
<dbReference type="PANTHER" id="PTHR43016">
    <property type="entry name" value="PRESEQUENCE PROTEASE"/>
    <property type="match status" value="1"/>
</dbReference>
<keyword evidence="8" id="KW-0479">Metal-binding</keyword>
<keyword evidence="11" id="KW-0809">Transit peptide</keyword>
<dbReference type="AlphaFoldDB" id="A0A9N8W4M4"/>
<evidence type="ECO:0000256" key="12">
    <source>
        <dbReference type="ARBA" id="ARBA00023049"/>
    </source>
</evidence>
<evidence type="ECO:0000256" key="6">
    <source>
        <dbReference type="ARBA" id="ARBA00020167"/>
    </source>
</evidence>
<accession>A0A9N8W4M4</accession>
<keyword evidence="12" id="KW-0482">Metalloprotease</keyword>
<dbReference type="GO" id="GO:0005758">
    <property type="term" value="C:mitochondrial intermembrane space"/>
    <property type="evidence" value="ECO:0007669"/>
    <property type="project" value="UniProtKB-SubCell"/>
</dbReference>
<evidence type="ECO:0000256" key="10">
    <source>
        <dbReference type="ARBA" id="ARBA00022833"/>
    </source>
</evidence>
<dbReference type="Pfam" id="PF08367">
    <property type="entry name" value="M16C_assoc"/>
    <property type="match status" value="1"/>
</dbReference>
<comment type="function">
    <text evidence="15">Degrades mitochondrial transit peptides after their cleavage in the intermembrane space or in the matrix, and presequence peptides; clearance of these peptides is required to keep the presequence processing machinery running. Preferentially cleaves the N-terminal side of paired basic amino acid residues. Also degrades other unstructured peptides. May function as an ATP-dependent peptidase as opposed to a metalloendopeptidase.</text>
</comment>
<keyword evidence="7" id="KW-0645">Protease</keyword>
<dbReference type="GO" id="GO:0004222">
    <property type="term" value="F:metalloendopeptidase activity"/>
    <property type="evidence" value="ECO:0007669"/>
    <property type="project" value="TreeGrafter"/>
</dbReference>
<keyword evidence="10" id="KW-0862">Zinc</keyword>
<evidence type="ECO:0000256" key="3">
    <source>
        <dbReference type="ARBA" id="ARBA00004569"/>
    </source>
</evidence>
<dbReference type="GO" id="GO:0046872">
    <property type="term" value="F:metal ion binding"/>
    <property type="evidence" value="ECO:0007669"/>
    <property type="project" value="UniProtKB-KW"/>
</dbReference>
<evidence type="ECO:0000256" key="1">
    <source>
        <dbReference type="ARBA" id="ARBA00001947"/>
    </source>
</evidence>
<proteinExistence type="inferred from homology"/>
<dbReference type="FunFam" id="3.30.830.10:FF:000011">
    <property type="entry name" value="Presequence protease, mitochondrial"/>
    <property type="match status" value="1"/>
</dbReference>
<organism evidence="17 18">
    <name type="scientific">Funneliformis caledonium</name>
    <dbReference type="NCBI Taxonomy" id="1117310"/>
    <lineage>
        <taxon>Eukaryota</taxon>
        <taxon>Fungi</taxon>
        <taxon>Fungi incertae sedis</taxon>
        <taxon>Mucoromycota</taxon>
        <taxon>Glomeromycotina</taxon>
        <taxon>Glomeromycetes</taxon>
        <taxon>Glomerales</taxon>
        <taxon>Glomeraceae</taxon>
        <taxon>Funneliformis</taxon>
    </lineage>
</organism>
<evidence type="ECO:0000256" key="9">
    <source>
        <dbReference type="ARBA" id="ARBA00022801"/>
    </source>
</evidence>
<evidence type="ECO:0000256" key="8">
    <source>
        <dbReference type="ARBA" id="ARBA00022723"/>
    </source>
</evidence>
<comment type="cofactor">
    <cofactor evidence="1">
        <name>Zn(2+)</name>
        <dbReference type="ChEBI" id="CHEBI:29105"/>
    </cofactor>
</comment>